<dbReference type="InterPro" id="IPR051707">
    <property type="entry name" value="PI-Interact_SigTrans_Reg"/>
</dbReference>
<name>A0A1V9ZYW0_9STRA</name>
<organism evidence="2 3">
    <name type="scientific">Thraustotheca clavata</name>
    <dbReference type="NCBI Taxonomy" id="74557"/>
    <lineage>
        <taxon>Eukaryota</taxon>
        <taxon>Sar</taxon>
        <taxon>Stramenopiles</taxon>
        <taxon>Oomycota</taxon>
        <taxon>Saprolegniomycetes</taxon>
        <taxon>Saprolegniales</taxon>
        <taxon>Achlyaceae</taxon>
        <taxon>Thraustotheca</taxon>
    </lineage>
</organism>
<dbReference type="AlphaFoldDB" id="A0A1V9ZYW0"/>
<dbReference type="Gene3D" id="2.30.29.30">
    <property type="entry name" value="Pleckstrin-homology domain (PH domain)/Phosphotyrosine-binding domain (PTB)"/>
    <property type="match status" value="2"/>
</dbReference>
<evidence type="ECO:0000313" key="2">
    <source>
        <dbReference type="EMBL" id="OQS03212.1"/>
    </source>
</evidence>
<keyword evidence="3" id="KW-1185">Reference proteome</keyword>
<dbReference type="PANTHER" id="PTHR14336:SF8">
    <property type="entry name" value="PROTEIN OPY1"/>
    <property type="match status" value="1"/>
</dbReference>
<sequence>MTEPTPLLLDGILRLGRICKSYSRRSGGDILTLNTSTQDVIPSTAKLMENSTRHSILSAFYTKKSFEPPYIDTKKALMGWLTKRGGHVKNWKERWCVLYNGLIYYYKASEDVNQSRMCRGVIDLMGATIEKCVEYELPDIPFNSFAFKIHQVALEDRTYYFIAHTTREYDAWVNGCQLDTWQPHWCTLSASGNLSYYFGTDRMAPLRLGVIYLSGCLVEDVAPDEVRYMTNLALSFKLTQYQPEERVFYFTVLIVMNNKN</sequence>
<gene>
    <name evidence="2" type="ORF">THRCLA_04489</name>
</gene>
<dbReference type="SUPFAM" id="SSF50729">
    <property type="entry name" value="PH domain-like"/>
    <property type="match status" value="2"/>
</dbReference>
<dbReference type="FunFam" id="2.30.29.30:FF:000286">
    <property type="entry name" value="PH-protein kinase domain containing protein"/>
    <property type="match status" value="1"/>
</dbReference>
<dbReference type="Pfam" id="PF00169">
    <property type="entry name" value="PH"/>
    <property type="match status" value="1"/>
</dbReference>
<accession>A0A1V9ZYW0</accession>
<proteinExistence type="predicted"/>
<dbReference type="Proteomes" id="UP000243217">
    <property type="component" value="Unassembled WGS sequence"/>
</dbReference>
<reference evidence="2 3" key="1">
    <citation type="journal article" date="2014" name="Genome Biol. Evol.">
        <title>The secreted proteins of Achlya hypogyna and Thraustotheca clavata identify the ancestral oomycete secretome and reveal gene acquisitions by horizontal gene transfer.</title>
        <authorList>
            <person name="Misner I."/>
            <person name="Blouin N."/>
            <person name="Leonard G."/>
            <person name="Richards T.A."/>
            <person name="Lane C.E."/>
        </authorList>
    </citation>
    <scope>NUCLEOTIDE SEQUENCE [LARGE SCALE GENOMIC DNA]</scope>
    <source>
        <strain evidence="2 3">ATCC 34112</strain>
    </source>
</reference>
<comment type="caution">
    <text evidence="2">The sequence shown here is derived from an EMBL/GenBank/DDBJ whole genome shotgun (WGS) entry which is preliminary data.</text>
</comment>
<evidence type="ECO:0000259" key="1">
    <source>
        <dbReference type="PROSITE" id="PS50003"/>
    </source>
</evidence>
<dbReference type="InterPro" id="IPR001849">
    <property type="entry name" value="PH_domain"/>
</dbReference>
<dbReference type="EMBL" id="JNBS01000957">
    <property type="protein sequence ID" value="OQS03212.1"/>
    <property type="molecule type" value="Genomic_DNA"/>
</dbReference>
<dbReference type="InterPro" id="IPR011993">
    <property type="entry name" value="PH-like_dom_sf"/>
</dbReference>
<dbReference type="SMART" id="SM00233">
    <property type="entry name" value="PH"/>
    <property type="match status" value="1"/>
</dbReference>
<protein>
    <recommendedName>
        <fullName evidence="1">PH domain-containing protein</fullName>
    </recommendedName>
</protein>
<feature type="domain" description="PH" evidence="1">
    <location>
        <begin position="74"/>
        <end position="181"/>
    </location>
</feature>
<dbReference type="PANTHER" id="PTHR14336">
    <property type="entry name" value="TANDEM PH DOMAIN CONTAINING PROTEIN"/>
    <property type="match status" value="1"/>
</dbReference>
<dbReference type="OrthoDB" id="185175at2759"/>
<dbReference type="PROSITE" id="PS50003">
    <property type="entry name" value="PH_DOMAIN"/>
    <property type="match status" value="1"/>
</dbReference>
<evidence type="ECO:0000313" key="3">
    <source>
        <dbReference type="Proteomes" id="UP000243217"/>
    </source>
</evidence>